<keyword evidence="1" id="KW-1133">Transmembrane helix</keyword>
<name>A0A2A7N8L4_MYCAG</name>
<evidence type="ECO:0000256" key="1">
    <source>
        <dbReference type="SAM" id="Phobius"/>
    </source>
</evidence>
<protein>
    <recommendedName>
        <fullName evidence="4">HTTM domain-containing protein</fullName>
    </recommendedName>
</protein>
<feature type="transmembrane region" description="Helical" evidence="1">
    <location>
        <begin position="223"/>
        <end position="242"/>
    </location>
</feature>
<proteinExistence type="predicted"/>
<accession>A0A2A7N8L4</accession>
<feature type="transmembrane region" description="Helical" evidence="1">
    <location>
        <begin position="154"/>
        <end position="175"/>
    </location>
</feature>
<evidence type="ECO:0000313" key="3">
    <source>
        <dbReference type="Proteomes" id="UP000220914"/>
    </source>
</evidence>
<feature type="transmembrane region" description="Helical" evidence="1">
    <location>
        <begin position="254"/>
        <end position="277"/>
    </location>
</feature>
<organism evidence="2 3">
    <name type="scientific">Mycolicibacterium agri</name>
    <name type="common">Mycobacterium agri</name>
    <dbReference type="NCBI Taxonomy" id="36811"/>
    <lineage>
        <taxon>Bacteria</taxon>
        <taxon>Bacillati</taxon>
        <taxon>Actinomycetota</taxon>
        <taxon>Actinomycetes</taxon>
        <taxon>Mycobacteriales</taxon>
        <taxon>Mycobacteriaceae</taxon>
        <taxon>Mycolicibacterium</taxon>
    </lineage>
</organism>
<evidence type="ECO:0008006" key="4">
    <source>
        <dbReference type="Google" id="ProtNLM"/>
    </source>
</evidence>
<evidence type="ECO:0000313" key="2">
    <source>
        <dbReference type="EMBL" id="PEG40206.1"/>
    </source>
</evidence>
<dbReference type="Proteomes" id="UP000220914">
    <property type="component" value="Unassembled WGS sequence"/>
</dbReference>
<gene>
    <name evidence="2" type="ORF">CQY20_08145</name>
</gene>
<dbReference type="AlphaFoldDB" id="A0A2A7N8L4"/>
<keyword evidence="1" id="KW-0812">Transmembrane</keyword>
<feature type="transmembrane region" description="Helical" evidence="1">
    <location>
        <begin position="122"/>
        <end position="142"/>
    </location>
</feature>
<keyword evidence="3" id="KW-1185">Reference proteome</keyword>
<dbReference type="EMBL" id="PDCP01000011">
    <property type="protein sequence ID" value="PEG40206.1"/>
    <property type="molecule type" value="Genomic_DNA"/>
</dbReference>
<keyword evidence="1" id="KW-0472">Membrane</keyword>
<comment type="caution">
    <text evidence="2">The sequence shown here is derived from an EMBL/GenBank/DDBJ whole genome shotgun (WGS) entry which is preliminary data.</text>
</comment>
<sequence length="308" mass="33358">MVVSVLDRAGAAIDWISEGYRPAARPLAALRIVFALYVLVWPRDISWLATMSATGFDPPAGPFSLLPGPAPATAIHVLEVLRVVVALWLLIGWKTGIASGLLALILVVCSGLAYSFGKSDDVILFDLAPLMLGLAGWGSAWSKDARLGSAARPRGFPMFVYATLIAFAMFTAAAAKATTGWLLPTRQATRFFVVVTADSPRSGLLADTVLRFDNAVFWKALDYATAFVEGWLVVAVFIPILFRVGLVLMGLFHVGVWLLLGIDFHLHAFVYAGFFLVPPACYWRELALLRNVRTRLARPVAVIPQGAS</sequence>
<reference evidence="2 3" key="1">
    <citation type="submission" date="2017-10" db="EMBL/GenBank/DDBJ databases">
        <title>The new phylogeny of genus Mycobacterium.</title>
        <authorList>
            <person name="Tortoli E."/>
            <person name="Trovato A."/>
            <person name="Cirillo D.M."/>
        </authorList>
    </citation>
    <scope>NUCLEOTIDE SEQUENCE [LARGE SCALE GENOMIC DNA]</scope>
    <source>
        <strain evidence="2 3">CCUG37673</strain>
    </source>
</reference>